<accession>A0A2W1LXP0</accession>
<name>A0A2W1LXP0_9BACL</name>
<organism evidence="3 4">
    <name type="scientific">Paenibacillus sambharensis</name>
    <dbReference type="NCBI Taxonomy" id="1803190"/>
    <lineage>
        <taxon>Bacteria</taxon>
        <taxon>Bacillati</taxon>
        <taxon>Bacillota</taxon>
        <taxon>Bacilli</taxon>
        <taxon>Bacillales</taxon>
        <taxon>Paenibacillaceae</taxon>
        <taxon>Paenibacillus</taxon>
    </lineage>
</organism>
<dbReference type="Pfam" id="PF00293">
    <property type="entry name" value="NUDIX"/>
    <property type="match status" value="1"/>
</dbReference>
<dbReference type="OrthoDB" id="3689607at2"/>
<dbReference type="SUPFAM" id="SSF55811">
    <property type="entry name" value="Nudix"/>
    <property type="match status" value="1"/>
</dbReference>
<gene>
    <name evidence="3" type="ORF">DNH61_08745</name>
</gene>
<dbReference type="AlphaFoldDB" id="A0A2W1LXP0"/>
<dbReference type="InterPro" id="IPR020084">
    <property type="entry name" value="NUDIX_hydrolase_CS"/>
</dbReference>
<evidence type="ECO:0000313" key="4">
    <source>
        <dbReference type="Proteomes" id="UP000249522"/>
    </source>
</evidence>
<dbReference type="CDD" id="cd02883">
    <property type="entry name" value="NUDIX_Hydrolase"/>
    <property type="match status" value="1"/>
</dbReference>
<protein>
    <submittedName>
        <fullName evidence="3">NUDIX hydrolase</fullName>
    </submittedName>
</protein>
<dbReference type="GO" id="GO:0016787">
    <property type="term" value="F:hydrolase activity"/>
    <property type="evidence" value="ECO:0007669"/>
    <property type="project" value="UniProtKB-KW"/>
</dbReference>
<dbReference type="PROSITE" id="PS51462">
    <property type="entry name" value="NUDIX"/>
    <property type="match status" value="1"/>
</dbReference>
<evidence type="ECO:0000256" key="1">
    <source>
        <dbReference type="ARBA" id="ARBA00022801"/>
    </source>
</evidence>
<dbReference type="InterPro" id="IPR015797">
    <property type="entry name" value="NUDIX_hydrolase-like_dom_sf"/>
</dbReference>
<dbReference type="Gene3D" id="3.90.79.10">
    <property type="entry name" value="Nucleoside Triphosphate Pyrophosphohydrolase"/>
    <property type="match status" value="1"/>
</dbReference>
<keyword evidence="4" id="KW-1185">Reference proteome</keyword>
<dbReference type="RefSeq" id="WP_111146275.1">
    <property type="nucleotide sequence ID" value="NZ_QKRB01000041.1"/>
</dbReference>
<evidence type="ECO:0000313" key="3">
    <source>
        <dbReference type="EMBL" id="PZD96277.1"/>
    </source>
</evidence>
<feature type="domain" description="Nudix hydrolase" evidence="2">
    <location>
        <begin position="41"/>
        <end position="176"/>
    </location>
</feature>
<reference evidence="3 4" key="1">
    <citation type="submission" date="2018-06" db="EMBL/GenBank/DDBJ databases">
        <title>Paenibacillus imtechensis sp. nov.</title>
        <authorList>
            <person name="Pinnaka A.K."/>
            <person name="Singh H."/>
            <person name="Kaur M."/>
        </authorList>
    </citation>
    <scope>NUCLEOTIDE SEQUENCE [LARGE SCALE GENOMIC DNA]</scope>
    <source>
        <strain evidence="3 4">SMB1</strain>
    </source>
</reference>
<dbReference type="EMBL" id="QKRB01000041">
    <property type="protein sequence ID" value="PZD96277.1"/>
    <property type="molecule type" value="Genomic_DNA"/>
</dbReference>
<sequence length="186" mass="20736">MNKVDMMQRLANYPVLSRPMDQGYIEARFVPVEGIEAVDESLVSNVSIIPVVGGQYAVMQLSDGRWELAGGTLEPGEHYMNALRREVMEELGAELVSFRLMAQIINHSSAPKPYRPHIPHPVCIRLIGYGEIQVVCSPLNPPDGEQVAAVETVSIDEAVRRFRSIGREDIAEYYLYAHQLRTAGQA</sequence>
<evidence type="ECO:0000259" key="2">
    <source>
        <dbReference type="PROSITE" id="PS51462"/>
    </source>
</evidence>
<keyword evidence="1 3" id="KW-0378">Hydrolase</keyword>
<dbReference type="Proteomes" id="UP000249522">
    <property type="component" value="Unassembled WGS sequence"/>
</dbReference>
<dbReference type="PROSITE" id="PS00893">
    <property type="entry name" value="NUDIX_BOX"/>
    <property type="match status" value="1"/>
</dbReference>
<comment type="caution">
    <text evidence="3">The sequence shown here is derived from an EMBL/GenBank/DDBJ whole genome shotgun (WGS) entry which is preliminary data.</text>
</comment>
<dbReference type="InterPro" id="IPR000086">
    <property type="entry name" value="NUDIX_hydrolase_dom"/>
</dbReference>
<proteinExistence type="predicted"/>